<dbReference type="GO" id="GO:0006355">
    <property type="term" value="P:regulation of DNA-templated transcription"/>
    <property type="evidence" value="ECO:0007669"/>
    <property type="project" value="InterPro"/>
</dbReference>
<dbReference type="PANTHER" id="PTHR31744">
    <property type="entry name" value="PROTEIN CUP-SHAPED COTYLEDON 2-RELATED"/>
    <property type="match status" value="1"/>
</dbReference>
<proteinExistence type="predicted"/>
<keyword evidence="3" id="KW-0804">Transcription</keyword>
<evidence type="ECO:0000259" key="5">
    <source>
        <dbReference type="PROSITE" id="PS51005"/>
    </source>
</evidence>
<evidence type="ECO:0000313" key="6">
    <source>
        <dbReference type="EMBL" id="PKU83635.1"/>
    </source>
</evidence>
<reference evidence="6 7" key="1">
    <citation type="journal article" date="2016" name="Sci. Rep.">
        <title>The Dendrobium catenatum Lindl. genome sequence provides insights into polysaccharide synthase, floral development and adaptive evolution.</title>
        <authorList>
            <person name="Zhang G.Q."/>
            <person name="Xu Q."/>
            <person name="Bian C."/>
            <person name="Tsai W.C."/>
            <person name="Yeh C.M."/>
            <person name="Liu K.W."/>
            <person name="Yoshida K."/>
            <person name="Zhang L.S."/>
            <person name="Chang S.B."/>
            <person name="Chen F."/>
            <person name="Shi Y."/>
            <person name="Su Y.Y."/>
            <person name="Zhang Y.Q."/>
            <person name="Chen L.J."/>
            <person name="Yin Y."/>
            <person name="Lin M."/>
            <person name="Huang H."/>
            <person name="Deng H."/>
            <person name="Wang Z.W."/>
            <person name="Zhu S.L."/>
            <person name="Zhao X."/>
            <person name="Deng C."/>
            <person name="Niu S.C."/>
            <person name="Huang J."/>
            <person name="Wang M."/>
            <person name="Liu G.H."/>
            <person name="Yang H.J."/>
            <person name="Xiao X.J."/>
            <person name="Hsiao Y.Y."/>
            <person name="Wu W.L."/>
            <person name="Chen Y.Y."/>
            <person name="Mitsuda N."/>
            <person name="Ohme-Takagi M."/>
            <person name="Luo Y.B."/>
            <person name="Van de Peer Y."/>
            <person name="Liu Z.J."/>
        </authorList>
    </citation>
    <scope>NUCLEOTIDE SEQUENCE [LARGE SCALE GENOMIC DNA]</scope>
    <source>
        <tissue evidence="6">The whole plant</tissue>
    </source>
</reference>
<dbReference type="PROSITE" id="PS51005">
    <property type="entry name" value="NAC"/>
    <property type="match status" value="1"/>
</dbReference>
<dbReference type="GO" id="GO:0003677">
    <property type="term" value="F:DNA binding"/>
    <property type="evidence" value="ECO:0007669"/>
    <property type="project" value="UniProtKB-KW"/>
</dbReference>
<dbReference type="InterPro" id="IPR003441">
    <property type="entry name" value="NAC-dom"/>
</dbReference>
<dbReference type="PANTHER" id="PTHR31744:SF210">
    <property type="entry name" value="NAC DOMAIN-CONTAINING PROTEIN 86-LIKE"/>
    <property type="match status" value="1"/>
</dbReference>
<sequence length="112" mass="12836">MKKTLVYHAGRAPRGQRTNWVMHEYRLEDENLSSSGIQQDGYVVCRIFQKTGAGPQNGAQYGAPFIEEEWELEEEEDANVVLVNEARDDALMDPCVRDFVQLGDFLLVIRNF</sequence>
<dbReference type="Pfam" id="PF02365">
    <property type="entry name" value="NAM"/>
    <property type="match status" value="1"/>
</dbReference>
<gene>
    <name evidence="6" type="primary">NAC078</name>
    <name evidence="6" type="ORF">MA16_Dca019862</name>
</gene>
<keyword evidence="4" id="KW-0539">Nucleus</keyword>
<organism evidence="6 7">
    <name type="scientific">Dendrobium catenatum</name>
    <dbReference type="NCBI Taxonomy" id="906689"/>
    <lineage>
        <taxon>Eukaryota</taxon>
        <taxon>Viridiplantae</taxon>
        <taxon>Streptophyta</taxon>
        <taxon>Embryophyta</taxon>
        <taxon>Tracheophyta</taxon>
        <taxon>Spermatophyta</taxon>
        <taxon>Magnoliopsida</taxon>
        <taxon>Liliopsida</taxon>
        <taxon>Asparagales</taxon>
        <taxon>Orchidaceae</taxon>
        <taxon>Epidendroideae</taxon>
        <taxon>Malaxideae</taxon>
        <taxon>Dendrobiinae</taxon>
        <taxon>Dendrobium</taxon>
    </lineage>
</organism>
<protein>
    <submittedName>
        <fullName evidence="6">NAC domain-containing protein 78</fullName>
    </submittedName>
</protein>
<keyword evidence="7" id="KW-1185">Reference proteome</keyword>
<dbReference type="EMBL" id="KZ502087">
    <property type="protein sequence ID" value="PKU83635.1"/>
    <property type="molecule type" value="Genomic_DNA"/>
</dbReference>
<evidence type="ECO:0000256" key="4">
    <source>
        <dbReference type="ARBA" id="ARBA00023242"/>
    </source>
</evidence>
<dbReference type="Proteomes" id="UP000233837">
    <property type="component" value="Unassembled WGS sequence"/>
</dbReference>
<keyword evidence="1" id="KW-0805">Transcription regulation</keyword>
<dbReference type="SUPFAM" id="SSF101941">
    <property type="entry name" value="NAC domain"/>
    <property type="match status" value="1"/>
</dbReference>
<dbReference type="AlphaFoldDB" id="A0A2I0X6U0"/>
<accession>A0A2I0X6U0</accession>
<dbReference type="InterPro" id="IPR036093">
    <property type="entry name" value="NAC_dom_sf"/>
</dbReference>
<evidence type="ECO:0000256" key="2">
    <source>
        <dbReference type="ARBA" id="ARBA00023125"/>
    </source>
</evidence>
<evidence type="ECO:0000256" key="3">
    <source>
        <dbReference type="ARBA" id="ARBA00023163"/>
    </source>
</evidence>
<feature type="domain" description="NAC" evidence="5">
    <location>
        <begin position="1"/>
        <end position="50"/>
    </location>
</feature>
<evidence type="ECO:0000256" key="1">
    <source>
        <dbReference type="ARBA" id="ARBA00023015"/>
    </source>
</evidence>
<evidence type="ECO:0000313" key="7">
    <source>
        <dbReference type="Proteomes" id="UP000233837"/>
    </source>
</evidence>
<name>A0A2I0X6U0_9ASPA</name>
<keyword evidence="2" id="KW-0238">DNA-binding</keyword>
<reference evidence="6 7" key="2">
    <citation type="journal article" date="2017" name="Nature">
        <title>The Apostasia genome and the evolution of orchids.</title>
        <authorList>
            <person name="Zhang G.Q."/>
            <person name="Liu K.W."/>
            <person name="Li Z."/>
            <person name="Lohaus R."/>
            <person name="Hsiao Y.Y."/>
            <person name="Niu S.C."/>
            <person name="Wang J.Y."/>
            <person name="Lin Y.C."/>
            <person name="Xu Q."/>
            <person name="Chen L.J."/>
            <person name="Yoshida K."/>
            <person name="Fujiwara S."/>
            <person name="Wang Z.W."/>
            <person name="Zhang Y.Q."/>
            <person name="Mitsuda N."/>
            <person name="Wang M."/>
            <person name="Liu G.H."/>
            <person name="Pecoraro L."/>
            <person name="Huang H.X."/>
            <person name="Xiao X.J."/>
            <person name="Lin M."/>
            <person name="Wu X.Y."/>
            <person name="Wu W.L."/>
            <person name="Chen Y.Y."/>
            <person name="Chang S.B."/>
            <person name="Sakamoto S."/>
            <person name="Ohme-Takagi M."/>
            <person name="Yagi M."/>
            <person name="Zeng S.J."/>
            <person name="Shen C.Y."/>
            <person name="Yeh C.M."/>
            <person name="Luo Y.B."/>
            <person name="Tsai W.C."/>
            <person name="Van de Peer Y."/>
            <person name="Liu Z.J."/>
        </authorList>
    </citation>
    <scope>NUCLEOTIDE SEQUENCE [LARGE SCALE GENOMIC DNA]</scope>
    <source>
        <tissue evidence="6">The whole plant</tissue>
    </source>
</reference>
<dbReference type="Gene3D" id="2.170.150.80">
    <property type="entry name" value="NAC domain"/>
    <property type="match status" value="1"/>
</dbReference>